<dbReference type="Pfam" id="PF09462">
    <property type="entry name" value="Mus7"/>
    <property type="match status" value="1"/>
</dbReference>
<proteinExistence type="predicted"/>
<feature type="compositionally biased region" description="Low complexity" evidence="1">
    <location>
        <begin position="817"/>
        <end position="831"/>
    </location>
</feature>
<feature type="compositionally biased region" description="Low complexity" evidence="1">
    <location>
        <begin position="462"/>
        <end position="473"/>
    </location>
</feature>
<feature type="compositionally biased region" description="Basic and acidic residues" evidence="1">
    <location>
        <begin position="268"/>
        <end position="290"/>
    </location>
</feature>
<accession>A0A6A6J2A0</accession>
<keyword evidence="3" id="KW-1185">Reference proteome</keyword>
<feature type="compositionally biased region" description="Acidic residues" evidence="1">
    <location>
        <begin position="291"/>
        <end position="301"/>
    </location>
</feature>
<reference evidence="2" key="1">
    <citation type="journal article" date="2020" name="Stud. Mycol.">
        <title>101 Dothideomycetes genomes: a test case for predicting lifestyles and emergence of pathogens.</title>
        <authorList>
            <person name="Haridas S."/>
            <person name="Albert R."/>
            <person name="Binder M."/>
            <person name="Bloem J."/>
            <person name="Labutti K."/>
            <person name="Salamov A."/>
            <person name="Andreopoulos B."/>
            <person name="Baker S."/>
            <person name="Barry K."/>
            <person name="Bills G."/>
            <person name="Bluhm B."/>
            <person name="Cannon C."/>
            <person name="Castanera R."/>
            <person name="Culley D."/>
            <person name="Daum C."/>
            <person name="Ezra D."/>
            <person name="Gonzalez J."/>
            <person name="Henrissat B."/>
            <person name="Kuo A."/>
            <person name="Liang C."/>
            <person name="Lipzen A."/>
            <person name="Lutzoni F."/>
            <person name="Magnuson J."/>
            <person name="Mondo S."/>
            <person name="Nolan M."/>
            <person name="Ohm R."/>
            <person name="Pangilinan J."/>
            <person name="Park H.-J."/>
            <person name="Ramirez L."/>
            <person name="Alfaro M."/>
            <person name="Sun H."/>
            <person name="Tritt A."/>
            <person name="Yoshinaga Y."/>
            <person name="Zwiers L.-H."/>
            <person name="Turgeon B."/>
            <person name="Goodwin S."/>
            <person name="Spatafora J."/>
            <person name="Crous P."/>
            <person name="Grigoriev I."/>
        </authorList>
    </citation>
    <scope>NUCLEOTIDE SEQUENCE</scope>
    <source>
        <strain evidence="2">CBS 122368</strain>
    </source>
</reference>
<name>A0A6A6J2A0_9PLEO</name>
<feature type="compositionally biased region" description="Basic and acidic residues" evidence="1">
    <location>
        <begin position="37"/>
        <end position="70"/>
    </location>
</feature>
<feature type="compositionally biased region" description="Polar residues" evidence="1">
    <location>
        <begin position="22"/>
        <end position="36"/>
    </location>
</feature>
<sequence length="2244" mass="252290">MSKWRLKGFVQDSDGEDEDIESLSTNSTRESQNASSRRVEHGDTKSKTAEKDAHAEEEPEQRARGRERLNEYQVFIPRSTSATRPPLERSPLSPMTPTAAATPPLQSSRPDPATEYERQQVESPDPLQSSPPPKTQRIGKLLSSSQSLGYPNLARSTPAEHGEDVENAPTADCLLAEFGISPLSDSSQSDVLSDPPSDIEEHPMPTIGPSTVFASPKCRTTVQVVIPPSTAAQRVTAEQAIRRALRARKPEQLHPYLIEAERYRQECQRRGIKPVPRDRSPPRKSGHNDQETQEQEFDPENDAPPSSPPEIPVSTPDIRMPRKDGYRNSAHRSTSGSARRRSVPAETRSSDSVKRRKIERPLTQATAPRGRTVGGQGDAVSDIWAIPQSPPYSSSPPVNGASSTLRRLARPLPTTPIPDLLTPSHSSTPPEHVSPAAESDAEPVVRSVHRPAAQLRPTITIPSDSPSGSSSSDSESEPSEAEMRQVGKRIRGVLPASWLRIDRQAQEKRNAQARGRLNATQSPEKVGPQRGVAKKITKHSSTVQRIPEPSDRTRDVVVLSDDFEIDSDIPLDCQRDVQRSAQAASDLAAIFDSRYADDDSENMENDRLDLFAGASRKRKRQTKLTDSFAKIQKEARVSNTGTKIPDTSAASRPRALGRSKCTGPRIGRRTLAPALSVLDLDQSPSNQDRSVPQFLRLAKRQARRRADYARQRPTNKHIRLHRARDTEDATLTLHQWRSGVLKPKANVGRPKLPQPNEERQPLSDIVDNQQHALEQQGTKGASLLKAQDHQTSRRQVHRTQSRRDLPPGLLVFRRHSPSSPKSPEEPASSKPIGTINQFVPRRSLPFRTAQLEGSETGFSRSDRRIAFQKGLQQVDKQFNLPLPVTQRLQNPQLARFLADEDAVLPPLPSAKDVGEHGEVSSIEKLPARKRRLIRKVRPQRIDADSREYRQPSEPALQDLFKDRPLVQNHQTQQGEEQNQLNQPVLQGLGPYGTRYPTTFDLSPLKVGTYFHSSTFIGSGELHLALQLGATGTRDLDEPAGYWTIHHNAATFKCGPWNDETFSQVTDLIDAIWLPLDDHCLRDGDLATTQQTVFKDASKVLRSLIGYMSMRLSFLDSVDRQAFTSRMKQFIESLFNRLLAADAMSSEENPASGNQLECLRAITYLLTLTSQIRQIAQHSLVEFTIRRELSNVMANMSKHIVMQLLRRVPQLSDFLERNKQYKERENGIQHSDIVIESLVVCMHVLARAGIHGLSFWDLVSQGLSPQAEQGVHLKDFESLWGTLFTLLPFVELDESGVFIVNRRSYPQSDNWALVRDLLKRLFILYPSTYRAHSSSLNDYIRTILTRCHVLLQSWNWKRCDTALNAVFDFFAKNGLRQLRREESSGSVQFLENLAGQPSLAVGSNDNSFHIFLKCLALGLQGLRHLYAEKKFRSIVFRLTPNHGRSYPKDQRLEPESLDALRNHHDLLCTLYWTSPPSCRPKLDLIRGLVHHQNSHREACKLNVRAWTNLAAFQLSTEEPYASARPFAEWHKEITEQTLKQYRLAKTEVEDYLKSGALGETSTNSLMVRQTIEKNQEQAIATLRDCIAGIQKAIETNPSQGFLKDFLIDSGLVQLLELPHLEDPRLVVVIRDTLRVLRVYANLWKRPSSVSQQSSEDSQDYGDFPDLDDFHIIEQQPIMSPPKQTPLDFIQTPLWHLLSNAFGAEYSPDDNLLTDSVDTWALVAGLQVSLGRSWSFYIDSFSQVSWQQLRRTEQTRKFGPYFMAAFIACDPVAYEEHRHEFLTRLLLSLVDRESMLRFQHRLLHAIARVDSAHPLMRNPPFFRDVRTGNLDITADTLRARRLALISSLLANMRDDRHNTLLEDPGRAKQLEQEYAAMLKAFMTAMKDNYKELRQGTMATGAYVEFVQKIVQFLQQYTSDICPVDDFFTKSPAFPLPATDPTYVVGRLCGYAPKLSDGGVAKQLAVFVQTVAQQAASENDQSYLVNQLKTALCTDEAPAKDRMALRRVLLQGIFPVYIEAAFSSITEFLIARPLLQSLKSVLNTMMLDLRIMNDNNVQDIYGSIIAVSHAFIRSTEQLKGNALLFQQPYILHTVTLVLEAMAPIISLLDYIHARCSSSTSKPVVTAYFEQINVLVAQMACGMIPQSIPSYNGDAHCVQFTYPDLLAYCARELRSDIKKNWSTNADHIFFGHGHMRREVLADLGGVEEEKARLVSAVRTFHGNLAAVYGEEHREENMDGSGFLGDVDV</sequence>
<dbReference type="OrthoDB" id="2386201at2759"/>
<dbReference type="GO" id="GO:0031297">
    <property type="term" value="P:replication fork processing"/>
    <property type="evidence" value="ECO:0007669"/>
    <property type="project" value="InterPro"/>
</dbReference>
<dbReference type="GO" id="GO:0000724">
    <property type="term" value="P:double-strand break repair via homologous recombination"/>
    <property type="evidence" value="ECO:0007669"/>
    <property type="project" value="TreeGrafter"/>
</dbReference>
<feature type="region of interest" description="Disordered" evidence="1">
    <location>
        <begin position="268"/>
        <end position="489"/>
    </location>
</feature>
<dbReference type="PANTHER" id="PTHR28122">
    <property type="entry name" value="E3 UBIQUITIN-PROTEIN LIGASE SUBSTRATE RECEPTOR MMS22"/>
    <property type="match status" value="1"/>
</dbReference>
<feature type="region of interest" description="Disordered" evidence="1">
    <location>
        <begin position="776"/>
        <end position="841"/>
    </location>
</feature>
<evidence type="ECO:0000256" key="1">
    <source>
        <dbReference type="SAM" id="MobiDB-lite"/>
    </source>
</evidence>
<feature type="region of interest" description="Disordered" evidence="1">
    <location>
        <begin position="741"/>
        <end position="761"/>
    </location>
</feature>
<evidence type="ECO:0000313" key="3">
    <source>
        <dbReference type="Proteomes" id="UP000800094"/>
    </source>
</evidence>
<feature type="region of interest" description="Disordered" evidence="1">
    <location>
        <begin position="1"/>
        <end position="213"/>
    </location>
</feature>
<dbReference type="RefSeq" id="XP_033691979.1">
    <property type="nucleotide sequence ID" value="XM_033827682.1"/>
</dbReference>
<dbReference type="GO" id="GO:0005634">
    <property type="term" value="C:nucleus"/>
    <property type="evidence" value="ECO:0007669"/>
    <property type="project" value="InterPro"/>
</dbReference>
<dbReference type="InterPro" id="IPR019021">
    <property type="entry name" value="Mms22"/>
</dbReference>
<evidence type="ECO:0000313" key="2">
    <source>
        <dbReference type="EMBL" id="KAF2256975.1"/>
    </source>
</evidence>
<protein>
    <recommendedName>
        <fullName evidence="4">Mus7/MMS22 family-domain-containing protein</fullName>
    </recommendedName>
</protein>
<dbReference type="GO" id="GO:0035361">
    <property type="term" value="C:Cul8-RING ubiquitin ligase complex"/>
    <property type="evidence" value="ECO:0007669"/>
    <property type="project" value="TreeGrafter"/>
</dbReference>
<dbReference type="PANTHER" id="PTHR28122:SF1">
    <property type="entry name" value="E3 UBIQUITIN-PROTEIN LIGASE SUBSTRATE RECEPTOR MMS22"/>
    <property type="match status" value="1"/>
</dbReference>
<feature type="compositionally biased region" description="Low complexity" evidence="1">
    <location>
        <begin position="181"/>
        <end position="196"/>
    </location>
</feature>
<dbReference type="Proteomes" id="UP000800094">
    <property type="component" value="Unassembled WGS sequence"/>
</dbReference>
<feature type="region of interest" description="Disordered" evidence="1">
    <location>
        <begin position="641"/>
        <end position="666"/>
    </location>
</feature>
<feature type="region of interest" description="Disordered" evidence="1">
    <location>
        <begin position="506"/>
        <end position="549"/>
    </location>
</feature>
<evidence type="ECO:0008006" key="4">
    <source>
        <dbReference type="Google" id="ProtNLM"/>
    </source>
</evidence>
<organism evidence="2 3">
    <name type="scientific">Trematosphaeria pertusa</name>
    <dbReference type="NCBI Taxonomy" id="390896"/>
    <lineage>
        <taxon>Eukaryota</taxon>
        <taxon>Fungi</taxon>
        <taxon>Dikarya</taxon>
        <taxon>Ascomycota</taxon>
        <taxon>Pezizomycotina</taxon>
        <taxon>Dothideomycetes</taxon>
        <taxon>Pleosporomycetidae</taxon>
        <taxon>Pleosporales</taxon>
        <taxon>Massarineae</taxon>
        <taxon>Trematosphaeriaceae</taxon>
        <taxon>Trematosphaeria</taxon>
    </lineage>
</organism>
<dbReference type="GeneID" id="54581012"/>
<dbReference type="EMBL" id="ML987189">
    <property type="protein sequence ID" value="KAF2256975.1"/>
    <property type="molecule type" value="Genomic_DNA"/>
</dbReference>
<gene>
    <name evidence="2" type="ORF">BU26DRAFT_513705</name>
</gene>